<accession>A0A7J5U434</accession>
<dbReference type="InterPro" id="IPR001434">
    <property type="entry name" value="OmcB-like_DUF11"/>
</dbReference>
<proteinExistence type="predicted"/>
<dbReference type="PANTHER" id="PTHR34819">
    <property type="entry name" value="LARGE CYSTEINE-RICH PERIPLASMIC PROTEIN OMCB"/>
    <property type="match status" value="1"/>
</dbReference>
<dbReference type="InterPro" id="IPR036514">
    <property type="entry name" value="SGNH_hydro_sf"/>
</dbReference>
<feature type="region of interest" description="Disordered" evidence="2">
    <location>
        <begin position="883"/>
        <end position="911"/>
    </location>
</feature>
<keyword evidence="1" id="KW-0378">Hydrolase</keyword>
<gene>
    <name evidence="5" type="ORF">F5984_00585</name>
</gene>
<feature type="region of interest" description="Disordered" evidence="2">
    <location>
        <begin position="723"/>
        <end position="747"/>
    </location>
</feature>
<dbReference type="Proteomes" id="UP000488299">
    <property type="component" value="Unassembled WGS sequence"/>
</dbReference>
<dbReference type="Pfam" id="PF01345">
    <property type="entry name" value="DUF11"/>
    <property type="match status" value="2"/>
</dbReference>
<evidence type="ECO:0000313" key="6">
    <source>
        <dbReference type="Proteomes" id="UP000488299"/>
    </source>
</evidence>
<feature type="compositionally biased region" description="Polar residues" evidence="2">
    <location>
        <begin position="724"/>
        <end position="734"/>
    </location>
</feature>
<reference evidence="5 6" key="1">
    <citation type="submission" date="2019-10" db="EMBL/GenBank/DDBJ databases">
        <title>Rudanella paleaurantiibacter sp. nov., isolated from sludge.</title>
        <authorList>
            <person name="Xu S.Q."/>
        </authorList>
    </citation>
    <scope>NUCLEOTIDE SEQUENCE [LARGE SCALE GENOMIC DNA]</scope>
    <source>
        <strain evidence="5 6">HX-22-17</strain>
    </source>
</reference>
<keyword evidence="6" id="KW-1185">Reference proteome</keyword>
<dbReference type="PANTHER" id="PTHR34819:SF5">
    <property type="entry name" value="CONSERVED REPEAT DOMAIN PROTEIN"/>
    <property type="match status" value="1"/>
</dbReference>
<organism evidence="5 6">
    <name type="scientific">Rudanella paleaurantiibacter</name>
    <dbReference type="NCBI Taxonomy" id="2614655"/>
    <lineage>
        <taxon>Bacteria</taxon>
        <taxon>Pseudomonadati</taxon>
        <taxon>Bacteroidota</taxon>
        <taxon>Cytophagia</taxon>
        <taxon>Cytophagales</taxon>
        <taxon>Cytophagaceae</taxon>
        <taxon>Rudanella</taxon>
    </lineage>
</organism>
<protein>
    <submittedName>
        <fullName evidence="5">DUF11 domain-containing protein</fullName>
    </submittedName>
</protein>
<evidence type="ECO:0000256" key="1">
    <source>
        <dbReference type="ARBA" id="ARBA00022801"/>
    </source>
</evidence>
<dbReference type="InterPro" id="IPR051172">
    <property type="entry name" value="Chlamydia_OmcB"/>
</dbReference>
<feature type="compositionally biased region" description="Polar residues" evidence="2">
    <location>
        <begin position="773"/>
        <end position="784"/>
    </location>
</feature>
<dbReference type="Gene3D" id="3.40.50.1110">
    <property type="entry name" value="SGNH hydrolase"/>
    <property type="match status" value="1"/>
</dbReference>
<feature type="domain" description="DUF11" evidence="3">
    <location>
        <begin position="628"/>
        <end position="731"/>
    </location>
</feature>
<evidence type="ECO:0000259" key="4">
    <source>
        <dbReference type="Pfam" id="PF03629"/>
    </source>
</evidence>
<evidence type="ECO:0000259" key="3">
    <source>
        <dbReference type="Pfam" id="PF01345"/>
    </source>
</evidence>
<dbReference type="SUPFAM" id="SSF52266">
    <property type="entry name" value="SGNH hydrolase"/>
    <property type="match status" value="1"/>
</dbReference>
<comment type="caution">
    <text evidence="5">The sequence shown here is derived from an EMBL/GenBank/DDBJ whole genome shotgun (WGS) entry which is preliminary data.</text>
</comment>
<dbReference type="InterPro" id="IPR005181">
    <property type="entry name" value="SASA"/>
</dbReference>
<dbReference type="AlphaFoldDB" id="A0A7J5U434"/>
<evidence type="ECO:0000256" key="2">
    <source>
        <dbReference type="SAM" id="MobiDB-lite"/>
    </source>
</evidence>
<dbReference type="NCBIfam" id="TIGR01451">
    <property type="entry name" value="B_ant_repeat"/>
    <property type="match status" value="2"/>
</dbReference>
<feature type="domain" description="DUF11" evidence="3">
    <location>
        <begin position="785"/>
        <end position="890"/>
    </location>
</feature>
<dbReference type="InterPro" id="IPR047589">
    <property type="entry name" value="DUF11_rpt"/>
</dbReference>
<dbReference type="EMBL" id="WELI01000001">
    <property type="protein sequence ID" value="KAB7732491.1"/>
    <property type="molecule type" value="Genomic_DNA"/>
</dbReference>
<dbReference type="Gene3D" id="2.60.40.10">
    <property type="entry name" value="Immunoglobulins"/>
    <property type="match status" value="1"/>
</dbReference>
<feature type="compositionally biased region" description="Polar residues" evidence="2">
    <location>
        <begin position="883"/>
        <end position="896"/>
    </location>
</feature>
<evidence type="ECO:0000313" key="5">
    <source>
        <dbReference type="EMBL" id="KAB7732491.1"/>
    </source>
</evidence>
<name>A0A7J5U434_9BACT</name>
<dbReference type="Pfam" id="PF03629">
    <property type="entry name" value="SASA"/>
    <property type="match status" value="1"/>
</dbReference>
<dbReference type="InterPro" id="IPR013783">
    <property type="entry name" value="Ig-like_fold"/>
</dbReference>
<feature type="region of interest" description="Disordered" evidence="2">
    <location>
        <begin position="759"/>
        <end position="784"/>
    </location>
</feature>
<sequence>MLIVHPARRVPPTMSRYSMPSFYRFLFLLFSTLTIQAQSITLSTPQARVVYQRALNNEARVPVTGIAPTGTTRIEARLLPLTEGLGTSTNWQSLSFINGTTAFRGHVRAQGGWYQLQVRAKAGFAVLAQTTLNRVGVGEVFVVAGQSNALGVFEESVDATDDRVSCIDSRQDDPAEQCLLLPFSRAGAKTNVGPANPPYIWTILGDSLTRRLNVPVLFLGAAQGGTSSSEWAQTASGVGPAYLSPYRRLGVALRHYAARTGLRAVLWHQGESDNLGGTSVQTYVNNLLTVIQKTRQQTGFAQLPWLMSRASYISGTTSNAIIQAQNNLITSTQNIWPGPETDLYTSDSLRLDGLHFGGNKGLSLLATLWNERLSGQFFNSATPFMPDSVAMLTTGYILPLSRRPGDTLSVPFVQTAPLLPGNLFRLQLARATDEVIVAQSELVTDQDPIRWIIPNRIGPGVYRVRVQTTSPVLNSSWSEPFQIDPVAAPAINPAPSTPFVTGGQPDPAIVRIGYRYDAPTHGFEALVWASEPVEIRMQRLDGGLFTDTNWTLASPTANFPSFNQFRNYPPVALGVGGIEWGRYRLSVRRQGDTGTGVWVEGTFLDKRHTVYIANETAPTPKSLPDQADLALQMHVDKRVVPVGGYLTYTIQVTNNGPDDATHIGLTDRLPDALQFGTSTGVSALSGVLSTTLAGLEPGATQSLTFSAVVRAPGVFDNRAEITALDQTDPNSLPGSGTDDGENDMAGTDVRTLDGVLTRRVSPNPNGRVLPPVLSNQPLPDSTHTDLSLTTELSRRVAQPGDTLQLQIRVTNAGGLSASAVSVQTTLPAGWQLLPTAGQSQTGGVVMVPIGLIDADQTGTQVLILRVGAVRGPFQLRCEISTATGTDLDSTPGNGNLNRGEDDEAVADGRIR</sequence>
<dbReference type="GO" id="GO:0016788">
    <property type="term" value="F:hydrolase activity, acting on ester bonds"/>
    <property type="evidence" value="ECO:0007669"/>
    <property type="project" value="UniProtKB-ARBA"/>
</dbReference>
<feature type="domain" description="Sialate O-acetylesterase" evidence="4">
    <location>
        <begin position="139"/>
        <end position="328"/>
    </location>
</feature>